<name>A0AAV4URI6_CAEEX</name>
<feature type="region of interest" description="Disordered" evidence="1">
    <location>
        <begin position="1"/>
        <end position="30"/>
    </location>
</feature>
<organism evidence="2 3">
    <name type="scientific">Caerostris extrusa</name>
    <name type="common">Bark spider</name>
    <name type="synonym">Caerostris bankana</name>
    <dbReference type="NCBI Taxonomy" id="172846"/>
    <lineage>
        <taxon>Eukaryota</taxon>
        <taxon>Metazoa</taxon>
        <taxon>Ecdysozoa</taxon>
        <taxon>Arthropoda</taxon>
        <taxon>Chelicerata</taxon>
        <taxon>Arachnida</taxon>
        <taxon>Araneae</taxon>
        <taxon>Araneomorphae</taxon>
        <taxon>Entelegynae</taxon>
        <taxon>Araneoidea</taxon>
        <taxon>Araneidae</taxon>
        <taxon>Caerostris</taxon>
    </lineage>
</organism>
<proteinExistence type="predicted"/>
<keyword evidence="3" id="KW-1185">Reference proteome</keyword>
<reference evidence="2 3" key="1">
    <citation type="submission" date="2021-06" db="EMBL/GenBank/DDBJ databases">
        <title>Caerostris extrusa draft genome.</title>
        <authorList>
            <person name="Kono N."/>
            <person name="Arakawa K."/>
        </authorList>
    </citation>
    <scope>NUCLEOTIDE SEQUENCE [LARGE SCALE GENOMIC DNA]</scope>
</reference>
<evidence type="ECO:0000256" key="1">
    <source>
        <dbReference type="SAM" id="MobiDB-lite"/>
    </source>
</evidence>
<feature type="compositionally biased region" description="Polar residues" evidence="1">
    <location>
        <begin position="1"/>
        <end position="17"/>
    </location>
</feature>
<evidence type="ECO:0000313" key="3">
    <source>
        <dbReference type="Proteomes" id="UP001054945"/>
    </source>
</evidence>
<accession>A0AAV4URI6</accession>
<sequence>MHNAFSKASLNSISHEGTLSPGPIPRGKKTFSSRRAIVSVLENQFPHRNFMNLRILVTALISCQASIQDSGGIPETGFKSE</sequence>
<dbReference type="EMBL" id="BPLR01013323">
    <property type="protein sequence ID" value="GIY60388.1"/>
    <property type="molecule type" value="Genomic_DNA"/>
</dbReference>
<dbReference type="AlphaFoldDB" id="A0AAV4URI6"/>
<gene>
    <name evidence="2" type="ORF">CEXT_736021</name>
</gene>
<evidence type="ECO:0000313" key="2">
    <source>
        <dbReference type="EMBL" id="GIY60388.1"/>
    </source>
</evidence>
<protein>
    <submittedName>
        <fullName evidence="2">Uncharacterized protein</fullName>
    </submittedName>
</protein>
<dbReference type="Proteomes" id="UP001054945">
    <property type="component" value="Unassembled WGS sequence"/>
</dbReference>
<comment type="caution">
    <text evidence="2">The sequence shown here is derived from an EMBL/GenBank/DDBJ whole genome shotgun (WGS) entry which is preliminary data.</text>
</comment>